<evidence type="ECO:0000313" key="1">
    <source>
        <dbReference type="EMBL" id="KIT14674.1"/>
    </source>
</evidence>
<protein>
    <recommendedName>
        <fullName evidence="3">Tellurite resistance protein TerB</fullName>
    </recommendedName>
</protein>
<accession>A0A0D1EAF2</accession>
<dbReference type="RefSeq" id="WP_141134390.1">
    <property type="nucleotide sequence ID" value="NZ_FZPF01000013.1"/>
</dbReference>
<gene>
    <name evidence="1" type="ORF">jaqu_36160</name>
</gene>
<dbReference type="Proteomes" id="UP000032232">
    <property type="component" value="Unassembled WGS sequence"/>
</dbReference>
<comment type="caution">
    <text evidence="1">The sequence shown here is derived from an EMBL/GenBank/DDBJ whole genome shotgun (WGS) entry which is preliminary data.</text>
</comment>
<keyword evidence="2" id="KW-1185">Reference proteome</keyword>
<evidence type="ECO:0008006" key="3">
    <source>
        <dbReference type="Google" id="ProtNLM"/>
    </source>
</evidence>
<sequence length="167" mass="18024">MITDSERTERELAQFLEQRAKAVNGPAYRRTHAIATVALIVAYADRELSEEEIEAVADELIPIAQRHSLAVIMPDPDLAHAIASDVRERIADYGEAEVFEQVRADLDETAARVAITLAAQVAALNGTIGPDQMALLGPIARQLGIDASERDGLIADAMRVVQADLAV</sequence>
<dbReference type="EMBL" id="JYFE01000068">
    <property type="protein sequence ID" value="KIT14674.1"/>
    <property type="molecule type" value="Genomic_DNA"/>
</dbReference>
<dbReference type="InterPro" id="IPR029024">
    <property type="entry name" value="TerB-like"/>
</dbReference>
<name>A0A0D1EAF2_9RHOB</name>
<dbReference type="AlphaFoldDB" id="A0A0D1EAF2"/>
<proteinExistence type="predicted"/>
<reference evidence="1 2" key="1">
    <citation type="submission" date="2015-02" db="EMBL/GenBank/DDBJ databases">
        <title>Genome Sequence of Jannaschia aquimarina DSM28248, a member of the Roseobacter clade.</title>
        <authorList>
            <person name="Voget S."/>
            <person name="Daniel R."/>
        </authorList>
    </citation>
    <scope>NUCLEOTIDE SEQUENCE [LARGE SCALE GENOMIC DNA]</scope>
    <source>
        <strain evidence="1 2">GSW-M26</strain>
    </source>
</reference>
<dbReference type="SUPFAM" id="SSF158682">
    <property type="entry name" value="TerB-like"/>
    <property type="match status" value="1"/>
</dbReference>
<organism evidence="1 2">
    <name type="scientific">Jannaschia aquimarina</name>
    <dbReference type="NCBI Taxonomy" id="935700"/>
    <lineage>
        <taxon>Bacteria</taxon>
        <taxon>Pseudomonadati</taxon>
        <taxon>Pseudomonadota</taxon>
        <taxon>Alphaproteobacteria</taxon>
        <taxon>Rhodobacterales</taxon>
        <taxon>Roseobacteraceae</taxon>
        <taxon>Jannaschia</taxon>
    </lineage>
</organism>
<evidence type="ECO:0000313" key="2">
    <source>
        <dbReference type="Proteomes" id="UP000032232"/>
    </source>
</evidence>
<dbReference type="Gene3D" id="1.10.3680.10">
    <property type="entry name" value="TerB-like"/>
    <property type="match status" value="1"/>
</dbReference>
<dbReference type="PATRIC" id="fig|935700.4.peg.3728"/>
<dbReference type="STRING" id="935700.jaqu_36160"/>